<keyword evidence="2" id="KW-1185">Reference proteome</keyword>
<dbReference type="Gene3D" id="3.30.70.1280">
    <property type="entry name" value="SP0830-like domains"/>
    <property type="match status" value="1"/>
</dbReference>
<proteinExistence type="predicted"/>
<dbReference type="PANTHER" id="PTHR36439">
    <property type="entry name" value="BLL4334 PROTEIN"/>
    <property type="match status" value="1"/>
</dbReference>
<dbReference type="SUPFAM" id="SSF160379">
    <property type="entry name" value="SP0830-like"/>
    <property type="match status" value="1"/>
</dbReference>
<dbReference type="PIRSF" id="PIRSF008502">
    <property type="entry name" value="UCP008502"/>
    <property type="match status" value="1"/>
</dbReference>
<dbReference type="PANTHER" id="PTHR36439:SF1">
    <property type="entry name" value="DUF1697 DOMAIN-CONTAINING PROTEIN"/>
    <property type="match status" value="1"/>
</dbReference>
<dbReference type="Proteomes" id="UP000581206">
    <property type="component" value="Unassembled WGS sequence"/>
</dbReference>
<dbReference type="RefSeq" id="WP_168629601.1">
    <property type="nucleotide sequence ID" value="NZ_BONL01000013.1"/>
</dbReference>
<sequence length="190" mass="20290">MTGQLAEDTPVVALLQAVNLGRYGMVPMPRLREVTAALGHRDVGTWLATGNLLLRPRAGWSGTRADLVTELTDHLRAELDLPLGLVLRTAAQMDAVVAANPYPQAAAERPSRLVVMFYDGPVTAGVPDLSAYGPEATTFHGEEGYIDYTDGIGTSRLTGKVLDRTAGAKGSGRNWNTVLKVTRKLHDLGG</sequence>
<dbReference type="EMBL" id="JAAXOX010000003">
    <property type="protein sequence ID" value="NKY22469.1"/>
    <property type="molecule type" value="Genomic_DNA"/>
</dbReference>
<organism evidence="1 2">
    <name type="scientific">Cellulomonas denverensis</name>
    <dbReference type="NCBI Taxonomy" id="264297"/>
    <lineage>
        <taxon>Bacteria</taxon>
        <taxon>Bacillati</taxon>
        <taxon>Actinomycetota</taxon>
        <taxon>Actinomycetes</taxon>
        <taxon>Micrococcales</taxon>
        <taxon>Cellulomonadaceae</taxon>
        <taxon>Cellulomonas</taxon>
    </lineage>
</organism>
<name>A0A7X6KUG9_9CELL</name>
<evidence type="ECO:0000313" key="1">
    <source>
        <dbReference type="EMBL" id="NKY22469.1"/>
    </source>
</evidence>
<dbReference type="Pfam" id="PF08002">
    <property type="entry name" value="DUF1697"/>
    <property type="match status" value="1"/>
</dbReference>
<accession>A0A7X6KUG9</accession>
<reference evidence="1 2" key="1">
    <citation type="submission" date="2020-04" db="EMBL/GenBank/DDBJ databases">
        <title>MicrobeNet Type strains.</title>
        <authorList>
            <person name="Nicholson A.C."/>
        </authorList>
    </citation>
    <scope>NUCLEOTIDE SEQUENCE [LARGE SCALE GENOMIC DNA]</scope>
    <source>
        <strain evidence="1 2">ATCC BAA-788</strain>
    </source>
</reference>
<evidence type="ECO:0000313" key="2">
    <source>
        <dbReference type="Proteomes" id="UP000581206"/>
    </source>
</evidence>
<gene>
    <name evidence="1" type="ORF">HGA03_07285</name>
</gene>
<dbReference type="AlphaFoldDB" id="A0A7X6KUG9"/>
<comment type="caution">
    <text evidence="1">The sequence shown here is derived from an EMBL/GenBank/DDBJ whole genome shotgun (WGS) entry which is preliminary data.</text>
</comment>
<protein>
    <submittedName>
        <fullName evidence="1">DUF1697 domain-containing protein</fullName>
    </submittedName>
</protein>
<dbReference type="InterPro" id="IPR012545">
    <property type="entry name" value="DUF1697"/>
</dbReference>